<reference evidence="8" key="1">
    <citation type="journal article" date="2020" name="mSystems">
        <title>Genome- and Community-Level Interaction Insights into Carbon Utilization and Element Cycling Functions of Hydrothermarchaeota in Hydrothermal Sediment.</title>
        <authorList>
            <person name="Zhou Z."/>
            <person name="Liu Y."/>
            <person name="Xu W."/>
            <person name="Pan J."/>
            <person name="Luo Z.H."/>
            <person name="Li M."/>
        </authorList>
    </citation>
    <scope>NUCLEOTIDE SEQUENCE [LARGE SCALE GENOMIC DNA]</scope>
    <source>
        <strain evidence="8">SpSt-102</strain>
    </source>
</reference>
<dbReference type="GO" id="GO:0005886">
    <property type="term" value="C:plasma membrane"/>
    <property type="evidence" value="ECO:0007669"/>
    <property type="project" value="UniProtKB-SubCell"/>
</dbReference>
<dbReference type="NCBIfam" id="TIGR00361">
    <property type="entry name" value="ComEC_Rec2"/>
    <property type="match status" value="1"/>
</dbReference>
<dbReference type="GO" id="GO:0030420">
    <property type="term" value="P:establishment of competence for transformation"/>
    <property type="evidence" value="ECO:0007669"/>
    <property type="project" value="InterPro"/>
</dbReference>
<dbReference type="InterPro" id="IPR052159">
    <property type="entry name" value="Competence_DNA_uptake"/>
</dbReference>
<evidence type="ECO:0000256" key="4">
    <source>
        <dbReference type="ARBA" id="ARBA00022989"/>
    </source>
</evidence>
<evidence type="ECO:0000259" key="7">
    <source>
        <dbReference type="SMART" id="SM00849"/>
    </source>
</evidence>
<feature type="transmembrane region" description="Helical" evidence="6">
    <location>
        <begin position="269"/>
        <end position="300"/>
    </location>
</feature>
<dbReference type="PANTHER" id="PTHR30619">
    <property type="entry name" value="DNA INTERNALIZATION/COMPETENCE PROTEIN COMEC/REC2"/>
    <property type="match status" value="1"/>
</dbReference>
<evidence type="ECO:0000256" key="5">
    <source>
        <dbReference type="ARBA" id="ARBA00023136"/>
    </source>
</evidence>
<accession>A0A7C5ZCY0</accession>
<dbReference type="InterPro" id="IPR035681">
    <property type="entry name" value="ComA-like_MBL"/>
</dbReference>
<feature type="transmembrane region" description="Helical" evidence="6">
    <location>
        <begin position="55"/>
        <end position="75"/>
    </location>
</feature>
<evidence type="ECO:0000313" key="8">
    <source>
        <dbReference type="EMBL" id="HHS01897.1"/>
    </source>
</evidence>
<feature type="transmembrane region" description="Helical" evidence="6">
    <location>
        <begin position="235"/>
        <end position="257"/>
    </location>
</feature>
<protein>
    <submittedName>
        <fullName evidence="8">DNA internalization-related competence protein ComEC/Rec2</fullName>
    </submittedName>
</protein>
<keyword evidence="2" id="KW-1003">Cell membrane</keyword>
<evidence type="ECO:0000256" key="2">
    <source>
        <dbReference type="ARBA" id="ARBA00022475"/>
    </source>
</evidence>
<dbReference type="CDD" id="cd07731">
    <property type="entry name" value="ComA-like_MBL-fold"/>
    <property type="match status" value="1"/>
</dbReference>
<dbReference type="EMBL" id="DRUZ01000066">
    <property type="protein sequence ID" value="HHS01897.1"/>
    <property type="molecule type" value="Genomic_DNA"/>
</dbReference>
<dbReference type="Pfam" id="PF13567">
    <property type="entry name" value="DUF4131"/>
    <property type="match status" value="1"/>
</dbReference>
<dbReference type="SUPFAM" id="SSF56281">
    <property type="entry name" value="Metallo-hydrolase/oxidoreductase"/>
    <property type="match status" value="1"/>
</dbReference>
<gene>
    <name evidence="8" type="ORF">ENL71_05140</name>
</gene>
<proteinExistence type="predicted"/>
<dbReference type="Gene3D" id="3.60.15.10">
    <property type="entry name" value="Ribonuclease Z/Hydroxyacylglutathione hydrolase-like"/>
    <property type="match status" value="1"/>
</dbReference>
<dbReference type="SMART" id="SM00849">
    <property type="entry name" value="Lactamase_B"/>
    <property type="match status" value="1"/>
</dbReference>
<dbReference type="InterPro" id="IPR025405">
    <property type="entry name" value="DUF4131"/>
</dbReference>
<evidence type="ECO:0000256" key="1">
    <source>
        <dbReference type="ARBA" id="ARBA00004651"/>
    </source>
</evidence>
<feature type="transmembrane region" description="Helical" evidence="6">
    <location>
        <begin position="393"/>
        <end position="418"/>
    </location>
</feature>
<comment type="caution">
    <text evidence="8">The sequence shown here is derived from an EMBL/GenBank/DDBJ whole genome shotgun (WGS) entry which is preliminary data.</text>
</comment>
<dbReference type="PANTHER" id="PTHR30619:SF7">
    <property type="entry name" value="BETA-LACTAMASE DOMAIN PROTEIN"/>
    <property type="match status" value="1"/>
</dbReference>
<dbReference type="Pfam" id="PF00753">
    <property type="entry name" value="Lactamase_B"/>
    <property type="match status" value="1"/>
</dbReference>
<comment type="subcellular location">
    <subcellularLocation>
        <location evidence="1">Cell membrane</location>
        <topology evidence="1">Multi-pass membrane protein</topology>
    </subcellularLocation>
</comment>
<dbReference type="InterPro" id="IPR036866">
    <property type="entry name" value="RibonucZ/Hydroxyglut_hydro"/>
</dbReference>
<dbReference type="NCBIfam" id="TIGR00360">
    <property type="entry name" value="ComEC_N-term"/>
    <property type="match status" value="1"/>
</dbReference>
<feature type="domain" description="Metallo-beta-lactamase" evidence="7">
    <location>
        <begin position="518"/>
        <end position="704"/>
    </location>
</feature>
<dbReference type="Pfam" id="PF03772">
    <property type="entry name" value="Competence"/>
    <property type="match status" value="1"/>
</dbReference>
<feature type="transmembrane region" description="Helical" evidence="6">
    <location>
        <begin position="361"/>
        <end position="387"/>
    </location>
</feature>
<keyword evidence="5 6" id="KW-0472">Membrane</keyword>
<dbReference type="InterPro" id="IPR004797">
    <property type="entry name" value="Competence_ComEC/Rec2"/>
</dbReference>
<evidence type="ECO:0000256" key="3">
    <source>
        <dbReference type="ARBA" id="ARBA00022692"/>
    </source>
</evidence>
<organism evidence="8">
    <name type="scientific">Caldicellulosiruptor owensensis</name>
    <dbReference type="NCBI Taxonomy" id="55205"/>
    <lineage>
        <taxon>Bacteria</taxon>
        <taxon>Bacillati</taxon>
        <taxon>Bacillota</taxon>
        <taxon>Bacillota incertae sedis</taxon>
        <taxon>Caldicellulosiruptorales</taxon>
        <taxon>Caldicellulosiruptoraceae</taxon>
        <taxon>Caldicellulosiruptor</taxon>
    </lineage>
</organism>
<name>A0A7C5ZCY0_9FIRM</name>
<feature type="transmembrane region" description="Helical" evidence="6">
    <location>
        <begin position="456"/>
        <end position="474"/>
    </location>
</feature>
<feature type="transmembrane region" description="Helical" evidence="6">
    <location>
        <begin position="320"/>
        <end position="349"/>
    </location>
</feature>
<keyword evidence="3 6" id="KW-0812">Transmembrane</keyword>
<keyword evidence="4 6" id="KW-1133">Transmembrane helix</keyword>
<dbReference type="InterPro" id="IPR001279">
    <property type="entry name" value="Metallo-B-lactamas"/>
</dbReference>
<feature type="transmembrane region" description="Helical" evidence="6">
    <location>
        <begin position="5"/>
        <end position="21"/>
    </location>
</feature>
<feature type="transmembrane region" description="Helical" evidence="6">
    <location>
        <begin position="486"/>
        <end position="504"/>
    </location>
</feature>
<dbReference type="AlphaFoldDB" id="A0A7C5ZCY0"/>
<feature type="transmembrane region" description="Helical" evidence="6">
    <location>
        <begin position="27"/>
        <end position="46"/>
    </location>
</feature>
<sequence length="752" mass="85365">MTRKALFVAGFMMIGIVLGRNIKEIEALVFCLLLILGALCAAYYFFPQYFKKEKFLFILCFLFLTLQLFRTHYIFYVHEPQKNLDGRYVSIVGSVCSFPETSEKKTSFYLKTNLNAKAVTLRITTESKKSIFYGDTVKVSGKLKIPKGKTNRFGFDYREYLKGKGAIYTLFSKDIEVISQGKNVLSLLNRFSTMLNNLIDRSFKNDISSLLKGLILGNKSTIPDDMYKDFQRSGLAHLLAVSGGNVGVLCAFIEILFRRILKVYGKEVNFLIICVIIVFAIITGMSASVVRASIMAIIFYVGRIIYRNPDTLNSLAVSSILMLLINPLFLFDIGFQLSFLSVLSIILFYKGIYEYFAKLKIPGSISSLFAVSISAQILILPLLAYYFSEVSVISFFTNIVAVPVASAVVPSGLMYFIFLIFNIDILPFKWFLEVCVNVLIYLSRLSHVGFSHVKVILWDEKLIFCYYLIVAYLIFKSFMSRHLKYVVYLSIGGLLVTFIFQILVNYNRLIVNIIDVGQGDSSLITYKGFSMLIDTGPEYEDFSSLKRVVLPYILKRGVAKLDILVLTHKHNDHIGDFDYLLDEIRVDRIVTSKEVYLENAQKLKGQEVVLVDSLKVYRYKDLKAYFIPPVEQDENSSVVVKLTFGNFSMLFTGDASYESEIEYMKRFNLHATILKVGHHGSSTATSEEFLESVKPKVAVISVGKGNIFGHPSNEVLQRLKSKNIKVYRTDSNGTVDILVDRNKVIINPYIVR</sequence>
<dbReference type="InterPro" id="IPR004477">
    <property type="entry name" value="ComEC_N"/>
</dbReference>
<evidence type="ECO:0000256" key="6">
    <source>
        <dbReference type="SAM" id="Phobius"/>
    </source>
</evidence>